<keyword evidence="5" id="KW-0997">Cell inner membrane</keyword>
<accession>A0A317E8J5</accession>
<dbReference type="InterPro" id="IPR006260">
    <property type="entry name" value="TonB/TolA_C"/>
</dbReference>
<dbReference type="InterPro" id="IPR037682">
    <property type="entry name" value="TonB_C"/>
</dbReference>
<name>A0A317E8J5_9PROT</name>
<dbReference type="InterPro" id="IPR051045">
    <property type="entry name" value="TonB-dependent_transducer"/>
</dbReference>
<keyword evidence="8" id="KW-1133">Transmembrane helix</keyword>
<dbReference type="EMBL" id="QGLE01000007">
    <property type="protein sequence ID" value="PWR21435.1"/>
    <property type="molecule type" value="Genomic_DNA"/>
</dbReference>
<feature type="chain" id="PRO_5016440858" description="TonB C-terminal domain-containing protein" evidence="10">
    <location>
        <begin position="36"/>
        <end position="290"/>
    </location>
</feature>
<dbReference type="Pfam" id="PF03544">
    <property type="entry name" value="TonB_C"/>
    <property type="match status" value="2"/>
</dbReference>
<dbReference type="Proteomes" id="UP000245461">
    <property type="component" value="Unassembled WGS sequence"/>
</dbReference>
<evidence type="ECO:0000256" key="5">
    <source>
        <dbReference type="ARBA" id="ARBA00022519"/>
    </source>
</evidence>
<dbReference type="OrthoDB" id="7433592at2"/>
<evidence type="ECO:0000259" key="11">
    <source>
        <dbReference type="PROSITE" id="PS52015"/>
    </source>
</evidence>
<keyword evidence="10" id="KW-0732">Signal</keyword>
<reference evidence="12 13" key="1">
    <citation type="submission" date="2018-05" db="EMBL/GenBank/DDBJ databases">
        <title>Zavarzinia sp. HR-AS.</title>
        <authorList>
            <person name="Lee Y."/>
            <person name="Jeon C.O."/>
        </authorList>
    </citation>
    <scope>NUCLEOTIDE SEQUENCE [LARGE SCALE GENOMIC DNA]</scope>
    <source>
        <strain evidence="12 13">HR-AS</strain>
    </source>
</reference>
<evidence type="ECO:0000256" key="8">
    <source>
        <dbReference type="ARBA" id="ARBA00022989"/>
    </source>
</evidence>
<dbReference type="GO" id="GO:0005886">
    <property type="term" value="C:plasma membrane"/>
    <property type="evidence" value="ECO:0007669"/>
    <property type="project" value="UniProtKB-SubCell"/>
</dbReference>
<comment type="caution">
    <text evidence="12">The sequence shown here is derived from an EMBL/GenBank/DDBJ whole genome shotgun (WGS) entry which is preliminary data.</text>
</comment>
<feature type="signal peptide" evidence="10">
    <location>
        <begin position="1"/>
        <end position="35"/>
    </location>
</feature>
<evidence type="ECO:0000256" key="4">
    <source>
        <dbReference type="ARBA" id="ARBA00022475"/>
    </source>
</evidence>
<dbReference type="SUPFAM" id="SSF74653">
    <property type="entry name" value="TolA/TonB C-terminal domain"/>
    <property type="match status" value="2"/>
</dbReference>
<evidence type="ECO:0000256" key="10">
    <source>
        <dbReference type="SAM" id="SignalP"/>
    </source>
</evidence>
<dbReference type="GO" id="GO:0055085">
    <property type="term" value="P:transmembrane transport"/>
    <property type="evidence" value="ECO:0007669"/>
    <property type="project" value="InterPro"/>
</dbReference>
<evidence type="ECO:0000256" key="3">
    <source>
        <dbReference type="ARBA" id="ARBA00022448"/>
    </source>
</evidence>
<evidence type="ECO:0000256" key="6">
    <source>
        <dbReference type="ARBA" id="ARBA00022692"/>
    </source>
</evidence>
<comment type="similarity">
    <text evidence="2">Belongs to the TonB family.</text>
</comment>
<proteinExistence type="inferred from homology"/>
<organism evidence="12 13">
    <name type="scientific">Zavarzinia aquatilis</name>
    <dbReference type="NCBI Taxonomy" id="2211142"/>
    <lineage>
        <taxon>Bacteria</taxon>
        <taxon>Pseudomonadati</taxon>
        <taxon>Pseudomonadota</taxon>
        <taxon>Alphaproteobacteria</taxon>
        <taxon>Rhodospirillales</taxon>
        <taxon>Zavarziniaceae</taxon>
        <taxon>Zavarzinia</taxon>
    </lineage>
</organism>
<keyword evidence="13" id="KW-1185">Reference proteome</keyword>
<keyword evidence="4" id="KW-1003">Cell membrane</keyword>
<keyword evidence="7" id="KW-0653">Protein transport</keyword>
<evidence type="ECO:0000256" key="1">
    <source>
        <dbReference type="ARBA" id="ARBA00004383"/>
    </source>
</evidence>
<dbReference type="NCBIfam" id="TIGR01352">
    <property type="entry name" value="tonB_Cterm"/>
    <property type="match status" value="2"/>
</dbReference>
<evidence type="ECO:0000256" key="7">
    <source>
        <dbReference type="ARBA" id="ARBA00022927"/>
    </source>
</evidence>
<evidence type="ECO:0000313" key="13">
    <source>
        <dbReference type="Proteomes" id="UP000245461"/>
    </source>
</evidence>
<dbReference type="AlphaFoldDB" id="A0A317E8J5"/>
<protein>
    <recommendedName>
        <fullName evidence="11">TonB C-terminal domain-containing protein</fullName>
    </recommendedName>
</protein>
<comment type="subcellular location">
    <subcellularLocation>
        <location evidence="1">Cell inner membrane</location>
        <topology evidence="1">Single-pass membrane protein</topology>
        <orientation evidence="1">Periplasmic side</orientation>
    </subcellularLocation>
</comment>
<feature type="domain" description="TonB C-terminal" evidence="11">
    <location>
        <begin position="63"/>
        <end position="159"/>
    </location>
</feature>
<keyword evidence="6" id="KW-0812">Transmembrane</keyword>
<gene>
    <name evidence="12" type="ORF">DKG74_13465</name>
</gene>
<dbReference type="PANTHER" id="PTHR33446">
    <property type="entry name" value="PROTEIN TONB-RELATED"/>
    <property type="match status" value="1"/>
</dbReference>
<keyword evidence="3" id="KW-0813">Transport</keyword>
<dbReference type="PROSITE" id="PS52015">
    <property type="entry name" value="TONB_CTD"/>
    <property type="match status" value="2"/>
</dbReference>
<sequence length="290" mass="31421">MRSCYRSGVRMMSLKPVVVAACVVLPLACGKAAWADGGTKGALPTRVSSENSLSLSESRLRNAWEDDVMTHVRDALVSAGGPEMVDQAGTVTLGLTVSRFGGIRACRVVDSSGDSTLDDHAVKTVCALDLPPMPARLSIEMAELSLPLVFDGERPPEVVRQQDWSIAADQKEILGFGYIISVNNGAGDPMEESPLMRGWVDEFVKLLQDTLVYPPRARIARPSGTVVVEFTVEATGKVKDCVLAGKSGSDTLDNYMMETICDLEMPPLPADLGISEVRLRLPQTFEFRQY</sequence>
<keyword evidence="9" id="KW-0472">Membrane</keyword>
<evidence type="ECO:0000256" key="2">
    <source>
        <dbReference type="ARBA" id="ARBA00006555"/>
    </source>
</evidence>
<dbReference type="GO" id="GO:0015031">
    <property type="term" value="P:protein transport"/>
    <property type="evidence" value="ECO:0007669"/>
    <property type="project" value="UniProtKB-KW"/>
</dbReference>
<evidence type="ECO:0000256" key="9">
    <source>
        <dbReference type="ARBA" id="ARBA00023136"/>
    </source>
</evidence>
<evidence type="ECO:0000313" key="12">
    <source>
        <dbReference type="EMBL" id="PWR21435.1"/>
    </source>
</evidence>
<feature type="domain" description="TonB C-terminal" evidence="11">
    <location>
        <begin position="198"/>
        <end position="290"/>
    </location>
</feature>
<dbReference type="Gene3D" id="3.30.1150.10">
    <property type="match status" value="2"/>
</dbReference>